<dbReference type="PANTHER" id="PTHR36971">
    <property type="entry name" value="UNNAMED PRODUCT"/>
    <property type="match status" value="1"/>
</dbReference>
<feature type="region of interest" description="Disordered" evidence="5">
    <location>
        <begin position="300"/>
        <end position="349"/>
    </location>
</feature>
<feature type="domain" description="C3H1-type" evidence="6">
    <location>
        <begin position="393"/>
        <end position="421"/>
    </location>
</feature>
<accession>A0AAE0GML4</accession>
<dbReference type="GO" id="GO:0008270">
    <property type="term" value="F:zinc ion binding"/>
    <property type="evidence" value="ECO:0007669"/>
    <property type="project" value="UniProtKB-KW"/>
</dbReference>
<reference evidence="7 8" key="1">
    <citation type="journal article" date="2015" name="Genome Biol. Evol.">
        <title>Comparative Genomics of a Bacterivorous Green Alga Reveals Evolutionary Causalities and Consequences of Phago-Mixotrophic Mode of Nutrition.</title>
        <authorList>
            <person name="Burns J.A."/>
            <person name="Paasch A."/>
            <person name="Narechania A."/>
            <person name="Kim E."/>
        </authorList>
    </citation>
    <scope>NUCLEOTIDE SEQUENCE [LARGE SCALE GENOMIC DNA]</scope>
    <source>
        <strain evidence="7 8">PLY_AMNH</strain>
    </source>
</reference>
<proteinExistence type="predicted"/>
<comment type="caution">
    <text evidence="7">The sequence shown here is derived from an EMBL/GenBank/DDBJ whole genome shotgun (WGS) entry which is preliminary data.</text>
</comment>
<feature type="zinc finger region" description="C3H1-type" evidence="4">
    <location>
        <begin position="393"/>
        <end position="421"/>
    </location>
</feature>
<feature type="compositionally biased region" description="Low complexity" evidence="5">
    <location>
        <begin position="669"/>
        <end position="680"/>
    </location>
</feature>
<dbReference type="PROSITE" id="PS50103">
    <property type="entry name" value="ZF_C3H1"/>
    <property type="match status" value="1"/>
</dbReference>
<evidence type="ECO:0000256" key="2">
    <source>
        <dbReference type="ARBA" id="ARBA00022771"/>
    </source>
</evidence>
<gene>
    <name evidence="7" type="ORF">CYMTET_11271</name>
</gene>
<dbReference type="PANTHER" id="PTHR36971:SF1">
    <property type="entry name" value="METHYLTRANSFERASE DOMAIN-CONTAINING PROTEIN"/>
    <property type="match status" value="1"/>
</dbReference>
<feature type="compositionally biased region" description="Low complexity" evidence="5">
    <location>
        <begin position="322"/>
        <end position="331"/>
    </location>
</feature>
<evidence type="ECO:0000256" key="4">
    <source>
        <dbReference type="PROSITE-ProRule" id="PRU00723"/>
    </source>
</evidence>
<sequence>MSVDMSEVAHDVARALLDCPQSPPAVSKEQQDWVHAAWPTSSDLEPFLEPCRTLHASHESLVSFWTRYGPRFAHYWENLGSEARHRTVQLCAGNKRHALGEDPLVPELAAPNLCQDAATLLGMCRSRCVADLATRRRFQDEDFSLVAELCAAGRLRYPSDFAGARRIYFRDRRFTCGITQVRVTEVADDELKAAHLAFLRAKSIPTQLRVAVPGFLWERTQQRQRVVLSVLADLADAFLASMVDGDPTASLPRRSPTQASPCHVAAGATEHGELTTTGWDPSAHHAAALSKKLQKRLARQAYSAERKEARRRQKAESRAQGEESSQAQGQGPPEEARDGDPDAVAARSEARQRTYTCRICGGTVAPGSEIFDISRKTEPGFIWAHFLCVTGDNVRRPSCRHWTRRGSCAFGSSCFFSHDAPAATLPTEGGRGASGFHTGPPLPHAERLPLPKGTQAGSLASRAKVNKTGRQGHLRRFLLDTFGPERLQSGSGVLDVAGGKGELAFELLNLHGVRATVVEPRPLRLDSVVRRYDSRVYWNNQHPAFTRHLVPSPRDASAAFPGHLRVLFDAELVRWVDHAEDHASVDVLQSWLDMAVARAREASTLYQGHEQQAVLDEPAVADFACTACEACKPYEKCAACVPCFEVGAFQVARPLAYPLWPSAHESDDSTPASGSTAGGSVRECPWGGETTQSAAPDSSAGTGQASALVIAGDGEPITAGAAALDVLRRASCVVGMHPDQATEAIVDLALALGTGFAVVPCCVHAGEFPNRKTKGGDPVQSYNEFLDYLQGKNPRIQRAALPFEGRNTVLWLAPSERDGVVMPQPLADTECMISRLVALEVARRGDKGED</sequence>
<name>A0AAE0GML4_9CHLO</name>
<feature type="compositionally biased region" description="Polar residues" evidence="5">
    <location>
        <begin position="689"/>
        <end position="700"/>
    </location>
</feature>
<dbReference type="InterPro" id="IPR036855">
    <property type="entry name" value="Znf_CCCH_sf"/>
</dbReference>
<feature type="compositionally biased region" description="Basic and acidic residues" evidence="5">
    <location>
        <begin position="304"/>
        <end position="321"/>
    </location>
</feature>
<dbReference type="InterPro" id="IPR041367">
    <property type="entry name" value="Znf-CCCH_4"/>
</dbReference>
<dbReference type="Pfam" id="PF18044">
    <property type="entry name" value="zf-CCCH_4"/>
    <property type="match status" value="1"/>
</dbReference>
<organism evidence="7 8">
    <name type="scientific">Cymbomonas tetramitiformis</name>
    <dbReference type="NCBI Taxonomy" id="36881"/>
    <lineage>
        <taxon>Eukaryota</taxon>
        <taxon>Viridiplantae</taxon>
        <taxon>Chlorophyta</taxon>
        <taxon>Pyramimonadophyceae</taxon>
        <taxon>Pyramimonadales</taxon>
        <taxon>Pyramimonadaceae</taxon>
        <taxon>Cymbomonas</taxon>
    </lineage>
</organism>
<dbReference type="AlphaFoldDB" id="A0AAE0GML4"/>
<dbReference type="SUPFAM" id="SSF53335">
    <property type="entry name" value="S-adenosyl-L-methionine-dependent methyltransferases"/>
    <property type="match status" value="1"/>
</dbReference>
<evidence type="ECO:0000256" key="3">
    <source>
        <dbReference type="ARBA" id="ARBA00022833"/>
    </source>
</evidence>
<keyword evidence="8" id="KW-1185">Reference proteome</keyword>
<evidence type="ECO:0000313" key="8">
    <source>
        <dbReference type="Proteomes" id="UP001190700"/>
    </source>
</evidence>
<evidence type="ECO:0000256" key="1">
    <source>
        <dbReference type="ARBA" id="ARBA00022723"/>
    </source>
</evidence>
<dbReference type="SUPFAM" id="SSF90229">
    <property type="entry name" value="CCCH zinc finger"/>
    <property type="match status" value="1"/>
</dbReference>
<dbReference type="SMART" id="SM00356">
    <property type="entry name" value="ZnF_C3H1"/>
    <property type="match status" value="1"/>
</dbReference>
<keyword evidence="2 4" id="KW-0863">Zinc-finger</keyword>
<evidence type="ECO:0000259" key="6">
    <source>
        <dbReference type="PROSITE" id="PS50103"/>
    </source>
</evidence>
<dbReference type="InterPro" id="IPR000571">
    <property type="entry name" value="Znf_CCCH"/>
</dbReference>
<dbReference type="Proteomes" id="UP001190700">
    <property type="component" value="Unassembled WGS sequence"/>
</dbReference>
<feature type="region of interest" description="Disordered" evidence="5">
    <location>
        <begin position="664"/>
        <end position="700"/>
    </location>
</feature>
<dbReference type="InterPro" id="IPR029063">
    <property type="entry name" value="SAM-dependent_MTases_sf"/>
</dbReference>
<keyword evidence="1 4" id="KW-0479">Metal-binding</keyword>
<dbReference type="EMBL" id="LGRX02004201">
    <property type="protein sequence ID" value="KAK3280912.1"/>
    <property type="molecule type" value="Genomic_DNA"/>
</dbReference>
<evidence type="ECO:0000256" key="5">
    <source>
        <dbReference type="SAM" id="MobiDB-lite"/>
    </source>
</evidence>
<keyword evidence="3 4" id="KW-0862">Zinc</keyword>
<evidence type="ECO:0000313" key="7">
    <source>
        <dbReference type="EMBL" id="KAK3280912.1"/>
    </source>
</evidence>
<protein>
    <recommendedName>
        <fullName evidence="6">C3H1-type domain-containing protein</fullName>
    </recommendedName>
</protein>